<proteinExistence type="predicted"/>
<protein>
    <submittedName>
        <fullName evidence="2">Conjugal transfer pilus assembly protein TraA</fullName>
    </submittedName>
</protein>
<sequence>MRLEKRIYVYLLLLVSLCVAGDAVAGTTGTSFNALYDFFRDLVLGFGGKAISVAAVALGGIISIARVNPIPILAGVGFAIFMQFTPGIIEVIMTATI</sequence>
<dbReference type="InterPro" id="IPR059173">
    <property type="entry name" value="TraA_dom"/>
</dbReference>
<evidence type="ECO:0000313" key="3">
    <source>
        <dbReference type="Proteomes" id="UP000198640"/>
    </source>
</evidence>
<keyword evidence="3" id="KW-1185">Reference proteome</keyword>
<name>A0A1H3F939_9PROT</name>
<accession>A0A1H3F939</accession>
<evidence type="ECO:0000313" key="2">
    <source>
        <dbReference type="EMBL" id="SDX87492.1"/>
    </source>
</evidence>
<feature type="transmembrane region" description="Helical" evidence="1">
    <location>
        <begin position="7"/>
        <end position="26"/>
    </location>
</feature>
<dbReference type="AlphaFoldDB" id="A0A1H3F939"/>
<gene>
    <name evidence="2" type="ORF">SAMN05421881_101118</name>
</gene>
<dbReference type="Proteomes" id="UP000198640">
    <property type="component" value="Unassembled WGS sequence"/>
</dbReference>
<keyword evidence="1" id="KW-0472">Membrane</keyword>
<feature type="transmembrane region" description="Helical" evidence="1">
    <location>
        <begin position="72"/>
        <end position="95"/>
    </location>
</feature>
<keyword evidence="1" id="KW-1133">Transmembrane helix</keyword>
<dbReference type="STRING" id="44576.SAMN05421881_101118"/>
<dbReference type="NCBIfam" id="NF041281">
    <property type="entry name" value="TraA_gammapb"/>
    <property type="match status" value="1"/>
</dbReference>
<feature type="transmembrane region" description="Helical" evidence="1">
    <location>
        <begin position="46"/>
        <end position="65"/>
    </location>
</feature>
<reference evidence="2 3" key="1">
    <citation type="submission" date="2016-10" db="EMBL/GenBank/DDBJ databases">
        <authorList>
            <person name="de Groot N.N."/>
        </authorList>
    </citation>
    <scope>NUCLEOTIDE SEQUENCE [LARGE SCALE GENOMIC DNA]</scope>
    <source>
        <strain evidence="2 3">Nm1</strain>
    </source>
</reference>
<keyword evidence="1" id="KW-0812">Transmembrane</keyword>
<dbReference type="EMBL" id="FNOY01000011">
    <property type="protein sequence ID" value="SDX87492.1"/>
    <property type="molecule type" value="Genomic_DNA"/>
</dbReference>
<organism evidence="2 3">
    <name type="scientific">Nitrosomonas halophila</name>
    <dbReference type="NCBI Taxonomy" id="44576"/>
    <lineage>
        <taxon>Bacteria</taxon>
        <taxon>Pseudomonadati</taxon>
        <taxon>Pseudomonadota</taxon>
        <taxon>Betaproteobacteria</taxon>
        <taxon>Nitrosomonadales</taxon>
        <taxon>Nitrosomonadaceae</taxon>
        <taxon>Nitrosomonas</taxon>
    </lineage>
</organism>
<evidence type="ECO:0000256" key="1">
    <source>
        <dbReference type="SAM" id="Phobius"/>
    </source>
</evidence>